<dbReference type="Proteomes" id="UP000660262">
    <property type="component" value="Unassembled WGS sequence"/>
</dbReference>
<accession>A0A830HP18</accession>
<protein>
    <submittedName>
        <fullName evidence="1">Uncharacterized protein</fullName>
    </submittedName>
</protein>
<name>A0A830HP18_9CHLO</name>
<gene>
    <name evidence="1" type="ORF">PPROV_000741900</name>
</gene>
<evidence type="ECO:0000313" key="2">
    <source>
        <dbReference type="Proteomes" id="UP000660262"/>
    </source>
</evidence>
<keyword evidence="2" id="KW-1185">Reference proteome</keyword>
<evidence type="ECO:0000313" key="1">
    <source>
        <dbReference type="EMBL" id="GHP08682.1"/>
    </source>
</evidence>
<sequence>MSGVVRKLSLLSWTVSIFKHKSPSSKVGAVVQADSKKWIAVDVVDANRPSSSSSSTCTMPVALVDATSREGGCVLIGAASVVENLGERIEREADRCPFM</sequence>
<organism evidence="1 2">
    <name type="scientific">Pycnococcus provasolii</name>
    <dbReference type="NCBI Taxonomy" id="41880"/>
    <lineage>
        <taxon>Eukaryota</taxon>
        <taxon>Viridiplantae</taxon>
        <taxon>Chlorophyta</taxon>
        <taxon>Pseudoscourfieldiophyceae</taxon>
        <taxon>Pseudoscourfieldiales</taxon>
        <taxon>Pycnococcaceae</taxon>
        <taxon>Pycnococcus</taxon>
    </lineage>
</organism>
<comment type="caution">
    <text evidence="1">The sequence shown here is derived from an EMBL/GenBank/DDBJ whole genome shotgun (WGS) entry which is preliminary data.</text>
</comment>
<proteinExistence type="predicted"/>
<dbReference type="EMBL" id="BNJQ01000021">
    <property type="protein sequence ID" value="GHP08682.1"/>
    <property type="molecule type" value="Genomic_DNA"/>
</dbReference>
<dbReference type="AlphaFoldDB" id="A0A830HP18"/>
<reference evidence="1" key="1">
    <citation type="submission" date="2020-10" db="EMBL/GenBank/DDBJ databases">
        <title>Unveiling of a novel bifunctional photoreceptor, Dualchrome1, isolated from a cosmopolitan green alga.</title>
        <authorList>
            <person name="Suzuki S."/>
            <person name="Kawachi M."/>
        </authorList>
    </citation>
    <scope>NUCLEOTIDE SEQUENCE</scope>
    <source>
        <strain evidence="1">NIES 2893</strain>
    </source>
</reference>